<accession>A0A5C8P2G1</accession>
<dbReference type="EMBL" id="VDUY01000002">
    <property type="protein sequence ID" value="TXL67343.1"/>
    <property type="molecule type" value="Genomic_DNA"/>
</dbReference>
<keyword evidence="1" id="KW-0812">Transmembrane</keyword>
<evidence type="ECO:0000256" key="1">
    <source>
        <dbReference type="SAM" id="Phobius"/>
    </source>
</evidence>
<reference evidence="2 3" key="1">
    <citation type="submission" date="2019-06" db="EMBL/GenBank/DDBJ databases">
        <title>Quisquiliibacterium sp. nov., isolated from a maize field.</title>
        <authorList>
            <person name="Lin S.-Y."/>
            <person name="Tsai C.-F."/>
            <person name="Young C.-C."/>
        </authorList>
    </citation>
    <scope>NUCLEOTIDE SEQUENCE [LARGE SCALE GENOMIC DNA]</scope>
    <source>
        <strain evidence="2 3">CC-CFT501</strain>
    </source>
</reference>
<feature type="transmembrane region" description="Helical" evidence="1">
    <location>
        <begin position="46"/>
        <end position="64"/>
    </location>
</feature>
<comment type="caution">
    <text evidence="2">The sequence shown here is derived from an EMBL/GenBank/DDBJ whole genome shotgun (WGS) entry which is preliminary data.</text>
</comment>
<dbReference type="Proteomes" id="UP000321548">
    <property type="component" value="Unassembled WGS sequence"/>
</dbReference>
<keyword evidence="1" id="KW-0472">Membrane</keyword>
<proteinExistence type="predicted"/>
<dbReference type="InterPro" id="IPR009883">
    <property type="entry name" value="YgfX"/>
</dbReference>
<feature type="transmembrane region" description="Helical" evidence="1">
    <location>
        <begin position="20"/>
        <end position="39"/>
    </location>
</feature>
<keyword evidence="1" id="KW-1133">Transmembrane helix</keyword>
<dbReference type="Pfam" id="PF07254">
    <property type="entry name" value="Cpta_toxin"/>
    <property type="match status" value="1"/>
</dbReference>
<gene>
    <name evidence="2" type="ORF">FHP08_07010</name>
</gene>
<name>A0A5C8P2G1_9BURK</name>
<evidence type="ECO:0008006" key="4">
    <source>
        <dbReference type="Google" id="ProtNLM"/>
    </source>
</evidence>
<keyword evidence="3" id="KW-1185">Reference proteome</keyword>
<evidence type="ECO:0000313" key="2">
    <source>
        <dbReference type="EMBL" id="TXL67343.1"/>
    </source>
</evidence>
<sequence>MNDAPASFEVPVTPSPAVRALRAAVIGLGVAGFALAAWLSRGREDGWILLGLGALMLWAGWRHAGFGLSWGTLRVAADGRPAWRGDSGRETGEFVAVGVERWHAGENLVWLRLRSGAGRRHEILIGRAGHDEETWRRLVSWLAWLRRGRQAAG</sequence>
<dbReference type="RefSeq" id="WP_147703630.1">
    <property type="nucleotide sequence ID" value="NZ_VDUY01000002.1"/>
</dbReference>
<organism evidence="2 3">
    <name type="scientific">Zeimonas arvi</name>
    <dbReference type="NCBI Taxonomy" id="2498847"/>
    <lineage>
        <taxon>Bacteria</taxon>
        <taxon>Pseudomonadati</taxon>
        <taxon>Pseudomonadota</taxon>
        <taxon>Betaproteobacteria</taxon>
        <taxon>Burkholderiales</taxon>
        <taxon>Burkholderiaceae</taxon>
        <taxon>Zeimonas</taxon>
    </lineage>
</organism>
<protein>
    <recommendedName>
        <fullName evidence="4">Toxin CptA</fullName>
    </recommendedName>
</protein>
<evidence type="ECO:0000313" key="3">
    <source>
        <dbReference type="Proteomes" id="UP000321548"/>
    </source>
</evidence>
<dbReference type="AlphaFoldDB" id="A0A5C8P2G1"/>